<dbReference type="OrthoDB" id="2625519at2"/>
<dbReference type="EMBL" id="CP031223">
    <property type="protein sequence ID" value="QFG00792.1"/>
    <property type="molecule type" value="Genomic_DNA"/>
</dbReference>
<evidence type="ECO:0000313" key="2">
    <source>
        <dbReference type="Proteomes" id="UP000325517"/>
    </source>
</evidence>
<sequence length="123" mass="14481">MKLLRYFCTILIFLSFVFFITGCAENRTTPKEEGLIIEGYILEVYEGRILLAKDITSEQYETLKDKTLQELGKERISLFYLRYEDTCNRQVELSSFHKIRLINFPQLSLSTYFGKQSFSVLHS</sequence>
<organism evidence="1 2">
    <name type="scientific">Psychrobacillus glaciei</name>
    <dbReference type="NCBI Taxonomy" id="2283160"/>
    <lineage>
        <taxon>Bacteria</taxon>
        <taxon>Bacillati</taxon>
        <taxon>Bacillota</taxon>
        <taxon>Bacilli</taxon>
        <taxon>Bacillales</taxon>
        <taxon>Bacillaceae</taxon>
        <taxon>Psychrobacillus</taxon>
    </lineage>
</organism>
<reference evidence="1 2" key="1">
    <citation type="submission" date="2018-07" db="EMBL/GenBank/DDBJ databases">
        <title>Complete genome sequence of Psychrobacillus sp. PB01, isolated from iceberg, and comparative genome analysis of Psychrobacillus strains.</title>
        <authorList>
            <person name="Lee P.C."/>
        </authorList>
    </citation>
    <scope>NUCLEOTIDE SEQUENCE [LARGE SCALE GENOMIC DNA]</scope>
    <source>
        <strain evidence="1 2">PB01</strain>
    </source>
</reference>
<gene>
    <name evidence="1" type="ORF">PB01_19430</name>
</gene>
<proteinExistence type="predicted"/>
<name>A0A5J6SRY9_9BACI</name>
<dbReference type="AlphaFoldDB" id="A0A5J6SRY9"/>
<protein>
    <submittedName>
        <fullName evidence="1">DUF3221 domain-containing protein</fullName>
    </submittedName>
</protein>
<accession>A0A5J6SRY9</accession>
<keyword evidence="2" id="KW-1185">Reference proteome</keyword>
<dbReference type="Proteomes" id="UP000325517">
    <property type="component" value="Chromosome"/>
</dbReference>
<dbReference type="RefSeq" id="WP_151701667.1">
    <property type="nucleotide sequence ID" value="NZ_CP031223.1"/>
</dbReference>
<dbReference type="PROSITE" id="PS51257">
    <property type="entry name" value="PROKAR_LIPOPROTEIN"/>
    <property type="match status" value="1"/>
</dbReference>
<dbReference type="KEGG" id="psyo:PB01_19430"/>
<evidence type="ECO:0000313" key="1">
    <source>
        <dbReference type="EMBL" id="QFG00792.1"/>
    </source>
</evidence>